<dbReference type="GO" id="GO:0008270">
    <property type="term" value="F:zinc ion binding"/>
    <property type="evidence" value="ECO:0007669"/>
    <property type="project" value="InterPro"/>
</dbReference>
<feature type="region of interest" description="Disordered" evidence="2">
    <location>
        <begin position="418"/>
        <end position="445"/>
    </location>
</feature>
<keyword evidence="5" id="KW-1185">Reference proteome</keyword>
<dbReference type="OrthoDB" id="5296287at2759"/>
<dbReference type="PANTHER" id="PTHR47654">
    <property type="entry name" value="ZN(II)2CYS6 TRANSCRIPTION FACTOR (EUROFUNG)-RELATED"/>
    <property type="match status" value="1"/>
</dbReference>
<dbReference type="InterPro" id="IPR007219">
    <property type="entry name" value="XnlR_reg_dom"/>
</dbReference>
<feature type="compositionally biased region" description="Basic and acidic residues" evidence="2">
    <location>
        <begin position="710"/>
        <end position="720"/>
    </location>
</feature>
<keyword evidence="1" id="KW-0539">Nucleus</keyword>
<gene>
    <name evidence="4" type="ORF">DM02DRAFT_650343</name>
</gene>
<feature type="compositionally biased region" description="Basic and acidic residues" evidence="2">
    <location>
        <begin position="177"/>
        <end position="193"/>
    </location>
</feature>
<organism evidence="4 5">
    <name type="scientific">Periconia macrospinosa</name>
    <dbReference type="NCBI Taxonomy" id="97972"/>
    <lineage>
        <taxon>Eukaryota</taxon>
        <taxon>Fungi</taxon>
        <taxon>Dikarya</taxon>
        <taxon>Ascomycota</taxon>
        <taxon>Pezizomycotina</taxon>
        <taxon>Dothideomycetes</taxon>
        <taxon>Pleosporomycetidae</taxon>
        <taxon>Pleosporales</taxon>
        <taxon>Massarineae</taxon>
        <taxon>Periconiaceae</taxon>
        <taxon>Periconia</taxon>
    </lineage>
</organism>
<accession>A0A2V1E5P4</accession>
<proteinExistence type="predicted"/>
<name>A0A2V1E5P4_9PLEO</name>
<sequence length="830" mass="92693">METTSGWNISHLLPKSQSLGSTIMETHHDKGQSGKLGLNEPARTVASAKATEQNSRLLALLRELSPHVDDEGQILIHDYLDTDEHSLNLHPLHDDVAPPSKRARDDSPGWKQNRNDGPGRASDSDQVDGRHLDRLDEDLLRTSKARATGFIGVNSSMQWLRSLRTQMRDVQVSTDDDEHRTNDDTRGGNDRTRSRQQSHKLNVSDSTFYLDCDDLDLDDLIVDPFELPPPEVLNHLFDCYMQTTHSSFQILPTTFEDQFRRYSQSLKIRRPCQVSNEWLAMLNLVLAIGRQYLHLTQSNIDSPNPLVFIARATQLLRLDKIATSLPSPTLSFIQSLGLLSLCSLTIGQVSRAWMLIGIALRYALAAGLHLRNDDTSASSNKNEVLVNTWWSLHSIESLLCTIIGRPCIISDEECTVPLPQSSDSPSPQPGKRSQNSSRHGSDADTSKSMFGAWVTVALIMQKALSRLYSPRIIAGSWHKIQEDITSLMRELDKWAVHARLMGQTEKGASEVRMHRNDQLLAFHYLSAKILICRPCLCRLKGHGERNDTLVELTKEAAGACVSAALAMTRLLPDQPDRLQTAYFQTPWWAIIHNIMQAVAVLLLKLSLGPSHAIHDGEMVVNSVKKLVRWLRFFNSTSHVAERAYKIVADIIQVSASRGHINVRSTPDTDTPTTDPTGSSNSQTTTSVSSPGSSAMAPPRRQPQSSQQSTVREEPFLDRNQQKLADPGPPPQTGTMEMYGDYMQNPYANSNTHMAFNPEPSQYVANDILAENFMTQPDLSMPMYFSNPFFTHFDQSNLIFDEFAANMDGNANADTNMNVSYESFQDQGPNA</sequence>
<reference evidence="4 5" key="1">
    <citation type="journal article" date="2018" name="Sci. Rep.">
        <title>Comparative genomics provides insights into the lifestyle and reveals functional heterogeneity of dark septate endophytic fungi.</title>
        <authorList>
            <person name="Knapp D.G."/>
            <person name="Nemeth J.B."/>
            <person name="Barry K."/>
            <person name="Hainaut M."/>
            <person name="Henrissat B."/>
            <person name="Johnson J."/>
            <person name="Kuo A."/>
            <person name="Lim J.H.P."/>
            <person name="Lipzen A."/>
            <person name="Nolan M."/>
            <person name="Ohm R.A."/>
            <person name="Tamas L."/>
            <person name="Grigoriev I.V."/>
            <person name="Spatafora J.W."/>
            <person name="Nagy L.G."/>
            <person name="Kovacs G.M."/>
        </authorList>
    </citation>
    <scope>NUCLEOTIDE SEQUENCE [LARGE SCALE GENOMIC DNA]</scope>
    <source>
        <strain evidence="4 5">DSE2036</strain>
    </source>
</reference>
<dbReference type="GO" id="GO:0003677">
    <property type="term" value="F:DNA binding"/>
    <property type="evidence" value="ECO:0007669"/>
    <property type="project" value="InterPro"/>
</dbReference>
<protein>
    <recommendedName>
        <fullName evidence="3">Xylanolytic transcriptional activator regulatory domain-containing protein</fullName>
    </recommendedName>
</protein>
<dbReference type="CDD" id="cd12148">
    <property type="entry name" value="fungal_TF_MHR"/>
    <property type="match status" value="1"/>
</dbReference>
<feature type="region of interest" description="Disordered" evidence="2">
    <location>
        <begin position="90"/>
        <end position="130"/>
    </location>
</feature>
<feature type="region of interest" description="Disordered" evidence="2">
    <location>
        <begin position="661"/>
        <end position="743"/>
    </location>
</feature>
<evidence type="ECO:0000313" key="4">
    <source>
        <dbReference type="EMBL" id="PVI05666.1"/>
    </source>
</evidence>
<feature type="compositionally biased region" description="Low complexity" evidence="2">
    <location>
        <begin position="665"/>
        <end position="689"/>
    </location>
</feature>
<dbReference type="EMBL" id="KZ805312">
    <property type="protein sequence ID" value="PVI05666.1"/>
    <property type="molecule type" value="Genomic_DNA"/>
</dbReference>
<dbReference type="InterPro" id="IPR053230">
    <property type="entry name" value="Trans_reg_galc"/>
</dbReference>
<feature type="compositionally biased region" description="Low complexity" evidence="2">
    <location>
        <begin position="697"/>
        <end position="708"/>
    </location>
</feature>
<dbReference type="Pfam" id="PF04082">
    <property type="entry name" value="Fungal_trans"/>
    <property type="match status" value="1"/>
</dbReference>
<dbReference type="PANTHER" id="PTHR47654:SF5">
    <property type="entry name" value="TRANSCRIPTION FACTOR DOMAIN-CONTAINING PROTEIN"/>
    <property type="match status" value="1"/>
</dbReference>
<feature type="region of interest" description="Disordered" evidence="2">
    <location>
        <begin position="170"/>
        <end position="199"/>
    </location>
</feature>
<feature type="domain" description="Xylanolytic transcriptional activator regulatory" evidence="3">
    <location>
        <begin position="352"/>
        <end position="425"/>
    </location>
</feature>
<dbReference type="SMART" id="SM00906">
    <property type="entry name" value="Fungal_trans"/>
    <property type="match status" value="1"/>
</dbReference>
<evidence type="ECO:0000256" key="1">
    <source>
        <dbReference type="ARBA" id="ARBA00023242"/>
    </source>
</evidence>
<feature type="compositionally biased region" description="Basic and acidic residues" evidence="2">
    <location>
        <begin position="90"/>
        <end position="108"/>
    </location>
</feature>
<dbReference type="GO" id="GO:0006351">
    <property type="term" value="P:DNA-templated transcription"/>
    <property type="evidence" value="ECO:0007669"/>
    <property type="project" value="InterPro"/>
</dbReference>
<evidence type="ECO:0000259" key="3">
    <source>
        <dbReference type="SMART" id="SM00906"/>
    </source>
</evidence>
<evidence type="ECO:0000313" key="5">
    <source>
        <dbReference type="Proteomes" id="UP000244855"/>
    </source>
</evidence>
<dbReference type="AlphaFoldDB" id="A0A2V1E5P4"/>
<dbReference type="Proteomes" id="UP000244855">
    <property type="component" value="Unassembled WGS sequence"/>
</dbReference>
<evidence type="ECO:0000256" key="2">
    <source>
        <dbReference type="SAM" id="MobiDB-lite"/>
    </source>
</evidence>